<reference evidence="1 2" key="1">
    <citation type="submission" date="2020-01" db="EMBL/GenBank/DDBJ databases">
        <title>Ponticoccus aerotolerans gen. nov., sp. nov., an anaerobic bacterium and proposal of Ponticoccusceae fam. nov., Ponticoccusles ord. nov. and Ponticoccuse classis nov. in the phylum Kiritimatiellaeota.</title>
        <authorList>
            <person name="Zhou L.Y."/>
            <person name="Du Z.J."/>
        </authorList>
    </citation>
    <scope>NUCLEOTIDE SEQUENCE [LARGE SCALE GENOMIC DNA]</scope>
    <source>
        <strain evidence="1 2">S-5007</strain>
    </source>
</reference>
<dbReference type="KEGG" id="taer:GT409_14405"/>
<proteinExistence type="predicted"/>
<gene>
    <name evidence="1" type="ORF">GT409_14405</name>
</gene>
<name>A0A6P1M9S1_9BACT</name>
<evidence type="ECO:0000313" key="1">
    <source>
        <dbReference type="EMBL" id="QHI70581.1"/>
    </source>
</evidence>
<protein>
    <submittedName>
        <fullName evidence="1">Uncharacterized protein</fullName>
    </submittedName>
</protein>
<evidence type="ECO:0000313" key="2">
    <source>
        <dbReference type="Proteomes" id="UP000464954"/>
    </source>
</evidence>
<keyword evidence="2" id="KW-1185">Reference proteome</keyword>
<sequence>MIKKIITFLIGGIVCAGPGFAEDVSVNDLEAAFEKLTIKIDQSSLSGKEVKKLGFFDDGDGIDIDYSGFVYVLDFRNRSSINLNNLKVECRFFYTLDIEWRAGYAVGGRNLKHRSKSEQKYYEDSLDINLRPEERYKAETRSFVIKSWALDHQYYSDDGDKGDADPIGLWVRVSIETPAGDTVTRDFCEPDSLPSNVSWDGKSI</sequence>
<dbReference type="EMBL" id="CP047593">
    <property type="protein sequence ID" value="QHI70581.1"/>
    <property type="molecule type" value="Genomic_DNA"/>
</dbReference>
<dbReference type="Proteomes" id="UP000464954">
    <property type="component" value="Chromosome"/>
</dbReference>
<dbReference type="RefSeq" id="WP_160629755.1">
    <property type="nucleotide sequence ID" value="NZ_CP047593.1"/>
</dbReference>
<organism evidence="1 2">
    <name type="scientific">Tichowtungia aerotolerans</name>
    <dbReference type="NCBI Taxonomy" id="2697043"/>
    <lineage>
        <taxon>Bacteria</taxon>
        <taxon>Pseudomonadati</taxon>
        <taxon>Kiritimatiellota</taxon>
        <taxon>Tichowtungiia</taxon>
        <taxon>Tichowtungiales</taxon>
        <taxon>Tichowtungiaceae</taxon>
        <taxon>Tichowtungia</taxon>
    </lineage>
</organism>
<accession>A0A6P1M9S1</accession>
<dbReference type="AlphaFoldDB" id="A0A6P1M9S1"/>